<comment type="caution">
    <text evidence="1">The sequence shown here is derived from an EMBL/GenBank/DDBJ whole genome shotgun (WGS) entry which is preliminary data.</text>
</comment>
<sequence length="137" mass="14486">MRCARITGRRRPSIWITIDGTGSKAVASLVHCMCCGGVKGSSGVCSTPCVNGAKSPNKSVAMPWIAGTTFPKRPLTLCCKRSARLCADCKQRRIQPPVPSSDAALADGAFVGAGFLAEVWDFCWATSSKKACINLHP</sequence>
<accession>E6PQJ6</accession>
<proteinExistence type="predicted"/>
<dbReference type="AlphaFoldDB" id="E6PQJ6"/>
<evidence type="ECO:0000313" key="1">
    <source>
        <dbReference type="EMBL" id="CBH97201.1"/>
    </source>
</evidence>
<organism evidence="1">
    <name type="scientific">mine drainage metagenome</name>
    <dbReference type="NCBI Taxonomy" id="410659"/>
    <lineage>
        <taxon>unclassified sequences</taxon>
        <taxon>metagenomes</taxon>
        <taxon>ecological metagenomes</taxon>
    </lineage>
</organism>
<gene>
    <name evidence="1" type="ORF">CARN2_2673</name>
</gene>
<name>E6PQJ6_9ZZZZ</name>
<dbReference type="EMBL" id="CABM01000042">
    <property type="protein sequence ID" value="CBH97201.1"/>
    <property type="molecule type" value="Genomic_DNA"/>
</dbReference>
<protein>
    <submittedName>
        <fullName evidence="1">Uncharacterized protein</fullName>
    </submittedName>
</protein>
<reference evidence="1" key="1">
    <citation type="submission" date="2009-10" db="EMBL/GenBank/DDBJ databases">
        <title>Diversity of trophic interactions inside an arsenic-rich microbial ecosystem.</title>
        <authorList>
            <person name="Bertin P.N."/>
            <person name="Heinrich-Salmeron A."/>
            <person name="Pelletier E."/>
            <person name="Goulhen-Chollet F."/>
            <person name="Arsene-Ploetze F."/>
            <person name="Gallien S."/>
            <person name="Calteau A."/>
            <person name="Vallenet D."/>
            <person name="Casiot C."/>
            <person name="Chane-Woon-Ming B."/>
            <person name="Giloteaux L."/>
            <person name="Barakat M."/>
            <person name="Bonnefoy V."/>
            <person name="Bruneel O."/>
            <person name="Chandler M."/>
            <person name="Cleiss J."/>
            <person name="Duran R."/>
            <person name="Elbaz-Poulichet F."/>
            <person name="Fonknechten N."/>
            <person name="Lauga B."/>
            <person name="Mornico D."/>
            <person name="Ortet P."/>
            <person name="Schaeffer C."/>
            <person name="Siguier P."/>
            <person name="Alexander Thil Smith A."/>
            <person name="Van Dorsselaer A."/>
            <person name="Weissenbach J."/>
            <person name="Medigue C."/>
            <person name="Le Paslier D."/>
        </authorList>
    </citation>
    <scope>NUCLEOTIDE SEQUENCE</scope>
</reference>